<protein>
    <recommendedName>
        <fullName evidence="5">Class I SAM-dependent methyltransferase</fullName>
    </recommendedName>
</protein>
<evidence type="ECO:0000313" key="3">
    <source>
        <dbReference type="EMBL" id="KIX11904.1"/>
    </source>
</evidence>
<dbReference type="Proteomes" id="UP000032233">
    <property type="component" value="Unassembled WGS sequence"/>
</dbReference>
<dbReference type="GO" id="GO:0008168">
    <property type="term" value="F:methyltransferase activity"/>
    <property type="evidence" value="ECO:0007669"/>
    <property type="project" value="UniProtKB-KW"/>
</dbReference>
<organism evidence="3 4">
    <name type="scientific">Dethiosulfatarculus sandiegensis</name>
    <dbReference type="NCBI Taxonomy" id="1429043"/>
    <lineage>
        <taxon>Bacteria</taxon>
        <taxon>Pseudomonadati</taxon>
        <taxon>Thermodesulfobacteriota</taxon>
        <taxon>Desulfarculia</taxon>
        <taxon>Desulfarculales</taxon>
        <taxon>Desulfarculaceae</taxon>
        <taxon>Dethiosulfatarculus</taxon>
    </lineage>
</organism>
<dbReference type="PATRIC" id="fig|1429043.3.peg.4641"/>
<sequence>MQENTKTKVDMGGVSETLLITVYLRAKESARKDGIISDKLAEDWVGRMGYNFQKFDKDRLSGVGVSVRTEVFDEVASQFLKKNPNGIIVNIGAGLCTRFQRIDNGSATWFELDVKEALNLRKKFISPTPPRYGYIEKSAFDYTWLDDVSELAGRKKSKVLIVSEGVLMYFEENEVKELFRQIKAHFPQVEIITDTMPKISTKMSVKHHKSVSQTKAEFKWGLGKTSELYNWNLGIEIINEYSLFNRYPKRWGCISLLRFIPWGRRLTRIIHFRFEDNQTAKQNNE</sequence>
<dbReference type="EMBL" id="AZAC01000038">
    <property type="protein sequence ID" value="KIX11904.1"/>
    <property type="molecule type" value="Genomic_DNA"/>
</dbReference>
<dbReference type="Pfam" id="PF04072">
    <property type="entry name" value="LCM"/>
    <property type="match status" value="1"/>
</dbReference>
<dbReference type="GO" id="GO:0032259">
    <property type="term" value="P:methylation"/>
    <property type="evidence" value="ECO:0007669"/>
    <property type="project" value="UniProtKB-KW"/>
</dbReference>
<comment type="caution">
    <text evidence="3">The sequence shown here is derived from an EMBL/GenBank/DDBJ whole genome shotgun (WGS) entry which is preliminary data.</text>
</comment>
<name>A0A0D2J0Y4_9BACT</name>
<evidence type="ECO:0000313" key="4">
    <source>
        <dbReference type="Proteomes" id="UP000032233"/>
    </source>
</evidence>
<keyword evidence="1" id="KW-0489">Methyltransferase</keyword>
<dbReference type="SUPFAM" id="SSF53335">
    <property type="entry name" value="S-adenosyl-L-methionine-dependent methyltransferases"/>
    <property type="match status" value="1"/>
</dbReference>
<dbReference type="InParanoid" id="A0A0D2J0Y4"/>
<accession>A0A0D2J0Y4</accession>
<dbReference type="InterPro" id="IPR007213">
    <property type="entry name" value="Ppm1/Ppm2/Tcmp"/>
</dbReference>
<dbReference type="InterPro" id="IPR029063">
    <property type="entry name" value="SAM-dependent_MTases_sf"/>
</dbReference>
<dbReference type="InterPro" id="IPR016874">
    <property type="entry name" value="TcmP-like"/>
</dbReference>
<dbReference type="STRING" id="1429043.X474_21885"/>
<proteinExistence type="predicted"/>
<dbReference type="PIRSF" id="PIRSF028177">
    <property type="entry name" value="Polyketide_synth_Omtfrase_TcmP"/>
    <property type="match status" value="1"/>
</dbReference>
<dbReference type="PANTHER" id="PTHR43619">
    <property type="entry name" value="S-ADENOSYL-L-METHIONINE-DEPENDENT METHYLTRANSFERASE YKTD-RELATED"/>
    <property type="match status" value="1"/>
</dbReference>
<dbReference type="RefSeq" id="WP_052515432.1">
    <property type="nucleotide sequence ID" value="NZ_AZAC01000038.1"/>
</dbReference>
<dbReference type="Gene3D" id="3.40.50.150">
    <property type="entry name" value="Vaccinia Virus protein VP39"/>
    <property type="match status" value="1"/>
</dbReference>
<keyword evidence="2" id="KW-0808">Transferase</keyword>
<evidence type="ECO:0008006" key="5">
    <source>
        <dbReference type="Google" id="ProtNLM"/>
    </source>
</evidence>
<keyword evidence="4" id="KW-1185">Reference proteome</keyword>
<evidence type="ECO:0000256" key="2">
    <source>
        <dbReference type="ARBA" id="ARBA00022679"/>
    </source>
</evidence>
<reference evidence="3 4" key="1">
    <citation type="submission" date="2013-11" db="EMBL/GenBank/DDBJ databases">
        <title>Metagenomic analysis of a methanogenic consortium involved in long chain n-alkane degradation.</title>
        <authorList>
            <person name="Davidova I.A."/>
            <person name="Callaghan A.V."/>
            <person name="Wawrik B."/>
            <person name="Pruitt S."/>
            <person name="Marks C."/>
            <person name="Duncan K.E."/>
            <person name="Suflita J.M."/>
        </authorList>
    </citation>
    <scope>NUCLEOTIDE SEQUENCE [LARGE SCALE GENOMIC DNA]</scope>
    <source>
        <strain evidence="3 4">SPR</strain>
    </source>
</reference>
<evidence type="ECO:0000256" key="1">
    <source>
        <dbReference type="ARBA" id="ARBA00022603"/>
    </source>
</evidence>
<dbReference type="AlphaFoldDB" id="A0A0D2J0Y4"/>
<dbReference type="PANTHER" id="PTHR43619:SF2">
    <property type="entry name" value="S-ADENOSYL-L-METHIONINE-DEPENDENT METHYLTRANSFERASES SUPERFAMILY PROTEIN"/>
    <property type="match status" value="1"/>
</dbReference>
<gene>
    <name evidence="3" type="ORF">X474_21885</name>
</gene>